<keyword evidence="2" id="KW-0812">Transmembrane</keyword>
<evidence type="ECO:0000313" key="3">
    <source>
        <dbReference type="EMBL" id="QJR29646.1"/>
    </source>
</evidence>
<feature type="transmembrane region" description="Helical" evidence="2">
    <location>
        <begin position="178"/>
        <end position="197"/>
    </location>
</feature>
<proteinExistence type="predicted"/>
<keyword evidence="2" id="KW-1133">Transmembrane helix</keyword>
<evidence type="ECO:0000256" key="2">
    <source>
        <dbReference type="SAM" id="Phobius"/>
    </source>
</evidence>
<protein>
    <submittedName>
        <fullName evidence="3">Uncharacterized protein</fullName>
    </submittedName>
</protein>
<dbReference type="Proteomes" id="UP000501130">
    <property type="component" value="Chromosome"/>
</dbReference>
<accession>A0ABX6N6J2</accession>
<evidence type="ECO:0000313" key="4">
    <source>
        <dbReference type="Proteomes" id="UP000501130"/>
    </source>
</evidence>
<organism evidence="3 4">
    <name type="scientific">Limnobacter profundi</name>
    <dbReference type="NCBI Taxonomy" id="2732163"/>
    <lineage>
        <taxon>Bacteria</taxon>
        <taxon>Pseudomonadati</taxon>
        <taxon>Pseudomonadota</taxon>
        <taxon>Betaproteobacteria</taxon>
        <taxon>Burkholderiales</taxon>
        <taxon>Burkholderiaceae</taxon>
        <taxon>Limnobacter</taxon>
    </lineage>
</organism>
<dbReference type="EMBL" id="CP053084">
    <property type="protein sequence ID" value="QJR29646.1"/>
    <property type="molecule type" value="Genomic_DNA"/>
</dbReference>
<feature type="region of interest" description="Disordered" evidence="1">
    <location>
        <begin position="69"/>
        <end position="88"/>
    </location>
</feature>
<reference evidence="3 4" key="1">
    <citation type="submission" date="2020-05" db="EMBL/GenBank/DDBJ databases">
        <title>Compete genome of Limnobacter sp. SAORIC-580.</title>
        <authorList>
            <person name="Song J."/>
            <person name="Cho J.-C."/>
        </authorList>
    </citation>
    <scope>NUCLEOTIDE SEQUENCE [LARGE SCALE GENOMIC DNA]</scope>
    <source>
        <strain evidence="3 4">SAORIC-580</strain>
    </source>
</reference>
<keyword evidence="2" id="KW-0472">Membrane</keyword>
<evidence type="ECO:0000256" key="1">
    <source>
        <dbReference type="SAM" id="MobiDB-lite"/>
    </source>
</evidence>
<gene>
    <name evidence="3" type="ORF">HKT17_07925</name>
</gene>
<sequence length="439" mass="48124">MNFDPTIRRGGLLEFTSVAPVEDAVVEMELVSECPLIVFSTKWTLLLKQGGVEQGSAINVSTAGKESAFDPEGSSLLANSRKAPAPQLDSKPVWMTQDERHEIKPQQALNETPAVVLKTPENDETAGSNEVVKVASLNTDLFGAGLIESRRETSDVTGGLGLNEYTGETAANRNLQEWLLPVSLGAAVLLIITLLLYRRHSAKKANIQFGVNEYGHDDRRANNSQPLDVATISREHVMAFSGEPASVSVGSHRVLESLIGNDEQDFDADLNSSVHNMNTGLIDPVYRSSLKISLELINRADIPSWKLPASYLGLVESRNKSLELHRTIDALLLRSQIGLIELAFQDAKQGQLTPAQSSLELLEQVLGNDLHDMEFRPTLCVPDVVKSHVRAKMCEIAGADKRQLLRENLVNLNSQVLSPALCFNSNAWREFLSEEGILD</sequence>
<keyword evidence="4" id="KW-1185">Reference proteome</keyword>
<name>A0ABX6N6J2_9BURK</name>